<protein>
    <submittedName>
        <fullName evidence="2">Alpha/beta hydrolase</fullName>
    </submittedName>
</protein>
<gene>
    <name evidence="2" type="ORF">JR347_15370</name>
</gene>
<dbReference type="AlphaFoldDB" id="A0A974WJM6"/>
<organism evidence="2 3">
    <name type="scientific">Fulvivirga lutea</name>
    <dbReference type="NCBI Taxonomy" id="2810512"/>
    <lineage>
        <taxon>Bacteria</taxon>
        <taxon>Pseudomonadati</taxon>
        <taxon>Bacteroidota</taxon>
        <taxon>Cytophagia</taxon>
        <taxon>Cytophagales</taxon>
        <taxon>Fulvivirgaceae</taxon>
        <taxon>Fulvivirga</taxon>
    </lineage>
</organism>
<dbReference type="Pfam" id="PF00561">
    <property type="entry name" value="Abhydrolase_1"/>
    <property type="match status" value="1"/>
</dbReference>
<dbReference type="Gene3D" id="3.40.50.1820">
    <property type="entry name" value="alpha/beta hydrolase"/>
    <property type="match status" value="1"/>
</dbReference>
<dbReference type="GO" id="GO:0016787">
    <property type="term" value="F:hydrolase activity"/>
    <property type="evidence" value="ECO:0007669"/>
    <property type="project" value="UniProtKB-KW"/>
</dbReference>
<dbReference type="InterPro" id="IPR000073">
    <property type="entry name" value="AB_hydrolase_1"/>
</dbReference>
<evidence type="ECO:0000313" key="2">
    <source>
        <dbReference type="EMBL" id="QSE99420.1"/>
    </source>
</evidence>
<keyword evidence="3" id="KW-1185">Reference proteome</keyword>
<feature type="domain" description="AB hydrolase-1" evidence="1">
    <location>
        <begin position="2"/>
        <end position="234"/>
    </location>
</feature>
<dbReference type="PANTHER" id="PTHR43433">
    <property type="entry name" value="HYDROLASE, ALPHA/BETA FOLD FAMILY PROTEIN"/>
    <property type="match status" value="1"/>
</dbReference>
<dbReference type="KEGG" id="fuv:JR347_15370"/>
<evidence type="ECO:0000313" key="3">
    <source>
        <dbReference type="Proteomes" id="UP000662783"/>
    </source>
</evidence>
<keyword evidence="2" id="KW-0378">Hydrolase</keyword>
<dbReference type="InterPro" id="IPR029058">
    <property type="entry name" value="AB_hydrolase_fold"/>
</dbReference>
<dbReference type="PANTHER" id="PTHR43433:SF10">
    <property type="entry name" value="AB HYDROLASE-1 DOMAIN-CONTAINING PROTEIN"/>
    <property type="match status" value="1"/>
</dbReference>
<name>A0A974WJM6_9BACT</name>
<reference evidence="2" key="1">
    <citation type="submission" date="2021-02" db="EMBL/GenBank/DDBJ databases">
        <title>Fulvivirga sp. S481 isolated from sea water.</title>
        <authorList>
            <person name="Bae S.S."/>
            <person name="Baek K."/>
        </authorList>
    </citation>
    <scope>NUCLEOTIDE SEQUENCE</scope>
    <source>
        <strain evidence="2">S481</strain>
    </source>
</reference>
<dbReference type="SUPFAM" id="SSF53474">
    <property type="entry name" value="alpha/beta-Hydrolases"/>
    <property type="match status" value="1"/>
</dbReference>
<proteinExistence type="predicted"/>
<dbReference type="InterPro" id="IPR050471">
    <property type="entry name" value="AB_hydrolase"/>
</dbReference>
<sequence>MLAFHGFGLTGECFKPICEVLKKEYTIISFDLFYHGKSHWGTPDRKLTKKYWNKLLATFLKELDIDNFSILAFSLGGKFALATLEQFPKRVNEMMMLAPDGIQTQIWYNLATYPVAFQTYFKSMIVKPNRFFNILDLIKKMGLLDKGISKFAASQMNSIKKRRRVYYSWVVFKDLTFDLKKIAQLINENNIGFTMYLGAYDKIITKEGMKKLTSKLKTQETKVLDCGHNNLIDHTAAFLDQNR</sequence>
<evidence type="ECO:0000259" key="1">
    <source>
        <dbReference type="Pfam" id="PF00561"/>
    </source>
</evidence>
<dbReference type="Proteomes" id="UP000662783">
    <property type="component" value="Chromosome"/>
</dbReference>
<dbReference type="EMBL" id="CP070608">
    <property type="protein sequence ID" value="QSE99420.1"/>
    <property type="molecule type" value="Genomic_DNA"/>
</dbReference>
<accession>A0A974WJM6</accession>